<dbReference type="InterPro" id="IPR050364">
    <property type="entry name" value="Cytochrome_P450_fung"/>
</dbReference>
<dbReference type="PRINTS" id="PR00385">
    <property type="entry name" value="P450"/>
</dbReference>
<dbReference type="GO" id="GO:0004497">
    <property type="term" value="F:monooxygenase activity"/>
    <property type="evidence" value="ECO:0007669"/>
    <property type="project" value="UniProtKB-KW"/>
</dbReference>
<dbReference type="InterPro" id="IPR036396">
    <property type="entry name" value="Cyt_P450_sf"/>
</dbReference>
<feature type="transmembrane region" description="Helical" evidence="10">
    <location>
        <begin position="6"/>
        <end position="23"/>
    </location>
</feature>
<keyword evidence="4 8" id="KW-0479">Metal-binding</keyword>
<dbReference type="SUPFAM" id="SSF48264">
    <property type="entry name" value="Cytochrome P450"/>
    <property type="match status" value="1"/>
</dbReference>
<evidence type="ECO:0008006" key="13">
    <source>
        <dbReference type="Google" id="ProtNLM"/>
    </source>
</evidence>
<evidence type="ECO:0000256" key="1">
    <source>
        <dbReference type="ARBA" id="ARBA00001971"/>
    </source>
</evidence>
<evidence type="ECO:0000256" key="6">
    <source>
        <dbReference type="ARBA" id="ARBA00023004"/>
    </source>
</evidence>
<dbReference type="GO" id="GO:0016705">
    <property type="term" value="F:oxidoreductase activity, acting on paired donors, with incorporation or reduction of molecular oxygen"/>
    <property type="evidence" value="ECO:0007669"/>
    <property type="project" value="InterPro"/>
</dbReference>
<evidence type="ECO:0000256" key="9">
    <source>
        <dbReference type="RuleBase" id="RU000461"/>
    </source>
</evidence>
<dbReference type="PROSITE" id="PS00086">
    <property type="entry name" value="CYTOCHROME_P450"/>
    <property type="match status" value="1"/>
</dbReference>
<reference evidence="11 12" key="1">
    <citation type="submission" date="2017-02" db="EMBL/GenBank/DDBJ databases">
        <title>Genomes of Trichoderma spp. with biocontrol activity.</title>
        <authorList>
            <person name="Gardiner D."/>
            <person name="Kazan K."/>
            <person name="Vos C."/>
            <person name="Harvey P."/>
        </authorList>
    </citation>
    <scope>NUCLEOTIDE SEQUENCE [LARGE SCALE GENOMIC DNA]</scope>
    <source>
        <strain evidence="11 12">Tr1</strain>
    </source>
</reference>
<keyword evidence="10" id="KW-0472">Membrane</keyword>
<dbReference type="PANTHER" id="PTHR46300">
    <property type="entry name" value="P450, PUTATIVE (EUROFUNG)-RELATED-RELATED"/>
    <property type="match status" value="1"/>
</dbReference>
<keyword evidence="10" id="KW-0812">Transmembrane</keyword>
<name>A0A2K0U7M1_TRIHA</name>
<feature type="binding site" description="axial binding residue" evidence="8">
    <location>
        <position position="451"/>
    </location>
    <ligand>
        <name>heme</name>
        <dbReference type="ChEBI" id="CHEBI:30413"/>
    </ligand>
    <ligandPart>
        <name>Fe</name>
        <dbReference type="ChEBI" id="CHEBI:18248"/>
    </ligandPart>
</feature>
<dbReference type="GO" id="GO:0005506">
    <property type="term" value="F:iron ion binding"/>
    <property type="evidence" value="ECO:0007669"/>
    <property type="project" value="InterPro"/>
</dbReference>
<evidence type="ECO:0000256" key="7">
    <source>
        <dbReference type="ARBA" id="ARBA00023033"/>
    </source>
</evidence>
<evidence type="ECO:0000313" key="12">
    <source>
        <dbReference type="Proteomes" id="UP000236290"/>
    </source>
</evidence>
<comment type="similarity">
    <text evidence="2 9">Belongs to the cytochrome P450 family.</text>
</comment>
<dbReference type="InterPro" id="IPR001128">
    <property type="entry name" value="Cyt_P450"/>
</dbReference>
<keyword evidence="6 8" id="KW-0408">Iron</keyword>
<dbReference type="GO" id="GO:0020037">
    <property type="term" value="F:heme binding"/>
    <property type="evidence" value="ECO:0007669"/>
    <property type="project" value="InterPro"/>
</dbReference>
<dbReference type="EMBL" id="MTYI01000074">
    <property type="protein sequence ID" value="PNP53777.1"/>
    <property type="molecule type" value="Genomic_DNA"/>
</dbReference>
<dbReference type="InterPro" id="IPR002401">
    <property type="entry name" value="Cyt_P450_E_grp-I"/>
</dbReference>
<accession>A0A2K0U7M1</accession>
<dbReference type="Proteomes" id="UP000236290">
    <property type="component" value="Unassembled WGS sequence"/>
</dbReference>
<keyword evidence="5 9" id="KW-0560">Oxidoreductase</keyword>
<dbReference type="PRINTS" id="PR00463">
    <property type="entry name" value="EP450I"/>
</dbReference>
<dbReference type="OrthoDB" id="2789670at2759"/>
<evidence type="ECO:0000256" key="4">
    <source>
        <dbReference type="ARBA" id="ARBA00022723"/>
    </source>
</evidence>
<dbReference type="AlphaFoldDB" id="A0A2K0U7M1"/>
<comment type="caution">
    <text evidence="11">The sequence shown here is derived from an EMBL/GenBank/DDBJ whole genome shotgun (WGS) entry which is preliminary data.</text>
</comment>
<keyword evidence="3 8" id="KW-0349">Heme</keyword>
<evidence type="ECO:0000256" key="3">
    <source>
        <dbReference type="ARBA" id="ARBA00022617"/>
    </source>
</evidence>
<comment type="cofactor">
    <cofactor evidence="1 8">
        <name>heme</name>
        <dbReference type="ChEBI" id="CHEBI:30413"/>
    </cofactor>
</comment>
<dbReference type="Gene3D" id="1.10.630.10">
    <property type="entry name" value="Cytochrome P450"/>
    <property type="match status" value="1"/>
</dbReference>
<proteinExistence type="inferred from homology"/>
<organism evidence="11 12">
    <name type="scientific">Trichoderma harzianum</name>
    <name type="common">Hypocrea lixii</name>
    <dbReference type="NCBI Taxonomy" id="5544"/>
    <lineage>
        <taxon>Eukaryota</taxon>
        <taxon>Fungi</taxon>
        <taxon>Dikarya</taxon>
        <taxon>Ascomycota</taxon>
        <taxon>Pezizomycotina</taxon>
        <taxon>Sordariomycetes</taxon>
        <taxon>Hypocreomycetidae</taxon>
        <taxon>Hypocreales</taxon>
        <taxon>Hypocreaceae</taxon>
        <taxon>Trichoderma</taxon>
    </lineage>
</organism>
<dbReference type="InterPro" id="IPR017972">
    <property type="entry name" value="Cyt_P450_CS"/>
</dbReference>
<dbReference type="Pfam" id="PF00067">
    <property type="entry name" value="p450"/>
    <property type="match status" value="1"/>
</dbReference>
<keyword evidence="10" id="KW-1133">Transmembrane helix</keyword>
<evidence type="ECO:0000256" key="2">
    <source>
        <dbReference type="ARBA" id="ARBA00010617"/>
    </source>
</evidence>
<dbReference type="PANTHER" id="PTHR46300:SF7">
    <property type="entry name" value="P450, PUTATIVE (EUROFUNG)-RELATED"/>
    <property type="match status" value="1"/>
</dbReference>
<evidence type="ECO:0000256" key="5">
    <source>
        <dbReference type="ARBA" id="ARBA00023002"/>
    </source>
</evidence>
<evidence type="ECO:0000256" key="8">
    <source>
        <dbReference type="PIRSR" id="PIRSR602401-1"/>
    </source>
</evidence>
<evidence type="ECO:0000256" key="10">
    <source>
        <dbReference type="SAM" id="Phobius"/>
    </source>
</evidence>
<keyword evidence="7 9" id="KW-0503">Monooxygenase</keyword>
<feature type="transmembrane region" description="Helical" evidence="10">
    <location>
        <begin position="312"/>
        <end position="334"/>
    </location>
</feature>
<dbReference type="CDD" id="cd11065">
    <property type="entry name" value="CYP64-like"/>
    <property type="match status" value="1"/>
</dbReference>
<sequence length="544" mass="61371">MSNFIIAQGIIVLIGVLVYSLFFRRKRDALLPLPPGPRPLPFLGNIRDGPPKGVPDFLHWLTFKDKYGPISSLTVLGQTIIILQDQDAATELLEKKESLKTSGRPGFTFTQMCGYNRFLPMRQYDDKFRLQRKLLHQQIGTKLLASQYTEIQDVEVKRFLLRVLNDPDNLINHIRSYGKPSLTNPTAAAIILKVTYGYSIESHKPDALVKLIEEVTEHSGQASLPLRWTVDLIPSLQRLPDWFPGAGFKRIAREAKANLDASADLPFDFVKQQMATGTYRESFCSKLIKAFRNDANEIGQDIEYAIRWAAGFMFAGGSDTTVATIIAFVLAMIMNPDVQRKAQEEIDRVVGPHRLPTRDDRENLPYINAIVKESLRYFPVAPMGVPHMASEEVFFRGYRIPSGSYILPATWWFLHDPKTYAEPSEFNPERFLAPRNEQDPDAVFGHGRRVCPGRYIAQESLYLTISQTLAVFNIGKAMKGGKPVEVECKHTTGIVDHPAKFEYSIVPRSEKHAELIRRVEVDHPWGGSSGEAIQGSAILDKFRG</sequence>
<protein>
    <recommendedName>
        <fullName evidence="13">O-methylsterigmatocystin oxidoreductase</fullName>
    </recommendedName>
</protein>
<gene>
    <name evidence="11" type="ORF">THARTR1_05901</name>
</gene>
<evidence type="ECO:0000313" key="11">
    <source>
        <dbReference type="EMBL" id="PNP53777.1"/>
    </source>
</evidence>